<name>A0A813PTB7_9BILA</name>
<gene>
    <name evidence="1" type="ORF">IZO911_LOCUS4279</name>
</gene>
<evidence type="ECO:0000313" key="2">
    <source>
        <dbReference type="Proteomes" id="UP000663860"/>
    </source>
</evidence>
<comment type="caution">
    <text evidence="1">The sequence shown here is derived from an EMBL/GenBank/DDBJ whole genome shotgun (WGS) entry which is preliminary data.</text>
</comment>
<evidence type="ECO:0000313" key="1">
    <source>
        <dbReference type="EMBL" id="CAF0753274.1"/>
    </source>
</evidence>
<sequence length="539" mass="63958">MIKQFVCQLFSGECHLTSLRLDISNEFRWGPIHQCLSSKLDDDCRNFLTHSCNTTLQRLHIRLNHSCFLESLIEYVPNLEQLSVTVYGLLTFKNLWEPNIETLSQSTKSWFNKVPKLQCFSLEYLINGERELIYLKWLLNNLNYVKKLQVNIQIGILIDSKSQNIWKCLVDANFVRQYCLPDIIPNLTDFNFYVCSQCQLSDTDTWKIINSFNIHSFFIERQWTNVKCLFDSLQSYQHLFFPSSNMFQSSDKEIDRLYISKQLHLYDTSFYSYSSLHLFLEKLSQLSRHISDINVYKVHENDMDKFDLMMSLELLSKMRQNMKLNNPFRNVTKIQFGMYFDCKNSASVERTDGNEVRGKVLAHLISMTIQLKYLLVERFEWLLHVIQHAPNELRTNALITVQYAEFCLPSCHNGHETIHIGKSLVPFLSTYMPHLQALRLWRPDDFVWTTTRPDYVKYGDVFLMVKWLKSLQTCESIAQHVLVFEQDLCQLMDKLKDLTFLDIYGEIHNKKVEPYRLMAQTCFPRSRVYVEMSRFRIWF</sequence>
<reference evidence="1" key="1">
    <citation type="submission" date="2021-02" db="EMBL/GenBank/DDBJ databases">
        <authorList>
            <person name="Nowell W R."/>
        </authorList>
    </citation>
    <scope>NUCLEOTIDE SEQUENCE</scope>
</reference>
<proteinExistence type="predicted"/>
<accession>A0A813PTB7</accession>
<protein>
    <submittedName>
        <fullName evidence="1">Uncharacterized protein</fullName>
    </submittedName>
</protein>
<dbReference type="Proteomes" id="UP000663860">
    <property type="component" value="Unassembled WGS sequence"/>
</dbReference>
<dbReference type="AlphaFoldDB" id="A0A813PTB7"/>
<dbReference type="EMBL" id="CAJNOE010000023">
    <property type="protein sequence ID" value="CAF0753274.1"/>
    <property type="molecule type" value="Genomic_DNA"/>
</dbReference>
<organism evidence="1 2">
    <name type="scientific">Adineta steineri</name>
    <dbReference type="NCBI Taxonomy" id="433720"/>
    <lineage>
        <taxon>Eukaryota</taxon>
        <taxon>Metazoa</taxon>
        <taxon>Spiralia</taxon>
        <taxon>Gnathifera</taxon>
        <taxon>Rotifera</taxon>
        <taxon>Eurotatoria</taxon>
        <taxon>Bdelloidea</taxon>
        <taxon>Adinetida</taxon>
        <taxon>Adinetidae</taxon>
        <taxon>Adineta</taxon>
    </lineage>
</organism>